<dbReference type="KEGG" id="vg:56135524"/>
<reference evidence="2 3" key="1">
    <citation type="submission" date="2018-11" db="EMBL/GenBank/DDBJ databases">
        <title>Identification and characterization of two lytic bacteriophages against carbapenem resistant Klebsiella pneumoniae isolates.</title>
        <authorList>
            <person name="Horvath M."/>
            <person name="Kovacs T."/>
            <person name="Valappil S.K."/>
            <person name="Abraham H."/>
            <person name="Rakhely G."/>
            <person name="Schneider G."/>
        </authorList>
    </citation>
    <scope>NUCLEOTIDE SEQUENCE [LARGE SCALE GENOMIC DNA]</scope>
</reference>
<name>A0A5K7NIP8_9CAUD</name>
<organism evidence="2 3">
    <name type="scientific">Klebsiella phage 13</name>
    <dbReference type="NCBI Taxonomy" id="2488573"/>
    <lineage>
        <taxon>Viruses</taxon>
        <taxon>Duplodnaviria</taxon>
        <taxon>Heunggongvirae</taxon>
        <taxon>Uroviricota</taxon>
        <taxon>Caudoviricetes</taxon>
        <taxon>Drexlerviridae</taxon>
        <taxon>Webervirus</taxon>
        <taxon>Webervirus wv13</taxon>
    </lineage>
</organism>
<evidence type="ECO:0000313" key="3">
    <source>
        <dbReference type="Proteomes" id="UP000407221"/>
    </source>
</evidence>
<keyword evidence="1" id="KW-1133">Transmembrane helix</keyword>
<evidence type="ECO:0000256" key="1">
    <source>
        <dbReference type="SAM" id="Phobius"/>
    </source>
</evidence>
<evidence type="ECO:0000313" key="2">
    <source>
        <dbReference type="EMBL" id="AZF89911.1"/>
    </source>
</evidence>
<dbReference type="Proteomes" id="UP000407221">
    <property type="component" value="Segment"/>
</dbReference>
<keyword evidence="3" id="KW-1185">Reference proteome</keyword>
<protein>
    <submittedName>
        <fullName evidence="2">Uncharacterized protein</fullName>
    </submittedName>
</protein>
<sequence length="47" mass="5529">MHAICRSKLSKQVAICGGFVVMWFYGVALWREKSYRKSAQKMNNKYI</sequence>
<keyword evidence="1" id="KW-0472">Membrane</keyword>
<keyword evidence="1" id="KW-0812">Transmembrane</keyword>
<feature type="transmembrane region" description="Helical" evidence="1">
    <location>
        <begin position="12"/>
        <end position="30"/>
    </location>
</feature>
<dbReference type="GeneID" id="56135524"/>
<accession>A0A5K7NIP8</accession>
<proteinExistence type="predicted"/>
<dbReference type="RefSeq" id="YP_009903256.1">
    <property type="nucleotide sequence ID" value="NC_049844.1"/>
</dbReference>
<dbReference type="EMBL" id="MK170446">
    <property type="protein sequence ID" value="AZF89911.1"/>
    <property type="molecule type" value="Genomic_DNA"/>
</dbReference>